<accession>X7EJ79</accession>
<dbReference type="STRING" id="1449350.OCH239_12240"/>
<keyword evidence="2" id="KW-1185">Reference proteome</keyword>
<sequence>MCNPSEAVGRAVLAKGLAGRLVRRSYFFFFRLEPATDSE</sequence>
<organism evidence="1 2">
    <name type="scientific">Roseivivax halodurans JCM 10272</name>
    <dbReference type="NCBI Taxonomy" id="1449350"/>
    <lineage>
        <taxon>Bacteria</taxon>
        <taxon>Pseudomonadati</taxon>
        <taxon>Pseudomonadota</taxon>
        <taxon>Alphaproteobacteria</taxon>
        <taxon>Rhodobacterales</taxon>
        <taxon>Roseobacteraceae</taxon>
        <taxon>Roseivivax</taxon>
    </lineage>
</organism>
<dbReference type="Proteomes" id="UP000022447">
    <property type="component" value="Unassembled WGS sequence"/>
</dbReference>
<dbReference type="AlphaFoldDB" id="X7EJ79"/>
<proteinExistence type="predicted"/>
<protein>
    <submittedName>
        <fullName evidence="1">Uncharacterized protein</fullName>
    </submittedName>
</protein>
<reference evidence="1 2" key="1">
    <citation type="submission" date="2014-01" db="EMBL/GenBank/DDBJ databases">
        <title>Roseivivax halodurans JCM 10272 Genome Sequencing.</title>
        <authorList>
            <person name="Lai Q."/>
            <person name="Li G."/>
            <person name="Shao Z."/>
        </authorList>
    </citation>
    <scope>NUCLEOTIDE SEQUENCE [LARGE SCALE GENOMIC DNA]</scope>
    <source>
        <strain evidence="1 2">JCM 10272</strain>
    </source>
</reference>
<comment type="caution">
    <text evidence="1">The sequence shown here is derived from an EMBL/GenBank/DDBJ whole genome shotgun (WGS) entry which is preliminary data.</text>
</comment>
<dbReference type="EMBL" id="JALZ01000003">
    <property type="protein sequence ID" value="ETX15957.1"/>
    <property type="molecule type" value="Genomic_DNA"/>
</dbReference>
<evidence type="ECO:0000313" key="1">
    <source>
        <dbReference type="EMBL" id="ETX15957.1"/>
    </source>
</evidence>
<name>X7EJ79_9RHOB</name>
<gene>
    <name evidence="1" type="ORF">OCH239_12240</name>
</gene>
<evidence type="ECO:0000313" key="2">
    <source>
        <dbReference type="Proteomes" id="UP000022447"/>
    </source>
</evidence>